<feature type="region of interest" description="Disordered" evidence="4">
    <location>
        <begin position="103"/>
        <end position="163"/>
    </location>
</feature>
<feature type="compositionally biased region" description="Polar residues" evidence="4">
    <location>
        <begin position="137"/>
        <end position="146"/>
    </location>
</feature>
<dbReference type="EMBL" id="CANTUO010000005">
    <property type="protein sequence ID" value="CAI5759952.1"/>
    <property type="molecule type" value="Genomic_DNA"/>
</dbReference>
<accession>A0A9W4TZB5</accession>
<dbReference type="PROSITE" id="PS50217">
    <property type="entry name" value="BZIP"/>
    <property type="match status" value="1"/>
</dbReference>
<dbReference type="InterPro" id="IPR004827">
    <property type="entry name" value="bZIP"/>
</dbReference>
<dbReference type="Gene3D" id="1.20.5.170">
    <property type="match status" value="1"/>
</dbReference>
<sequence length="382" mass="44534">MSFNLQSTPNYWCDDHQQQQQSNNNILYEDICELNHENINLFNNQQQQKDQLQHQDPDQHQHQHQQSFPYLNTESINNDLYSNNFNNNYGTNLYYENNLNQQYQHQQPQPQPQPRPFVSHHSSSESSPNAKVDLQHSLMSPETSEASAHHLADDTVNNKTKIGGRKVSNVKNKKQLLDEQDAILMSKDDSELNEEELQLKRKAQNRTAQRAFRERKETKLKELEAKLLKSEEERQKLMDQLEIIRKQNLSISSENEVLRSDPNNLASLAMNNHHNNRINKFTFPKTQDDFIKGVIEGTNHQYNNEENKNKIYDDKEGNKLLALGAVWDYLQIKVEEFDLDFNSIDIKEVMNKLKGSEKCHGWGPAYDKTLVDQAIQSCLSSI</sequence>
<feature type="compositionally biased region" description="Basic and acidic residues" evidence="4">
    <location>
        <begin position="51"/>
        <end position="61"/>
    </location>
</feature>
<dbReference type="GO" id="GO:0090575">
    <property type="term" value="C:RNA polymerase II transcription regulator complex"/>
    <property type="evidence" value="ECO:0007669"/>
    <property type="project" value="TreeGrafter"/>
</dbReference>
<dbReference type="Gene3D" id="1.10.238.100">
    <property type="entry name" value="YAP1 redox domain. Chain B"/>
    <property type="match status" value="1"/>
</dbReference>
<evidence type="ECO:0000313" key="7">
    <source>
        <dbReference type="Proteomes" id="UP001152885"/>
    </source>
</evidence>
<evidence type="ECO:0000313" key="6">
    <source>
        <dbReference type="EMBL" id="CAI5759952.1"/>
    </source>
</evidence>
<dbReference type="PROSITE" id="PS00036">
    <property type="entry name" value="BZIP_BASIC"/>
    <property type="match status" value="1"/>
</dbReference>
<evidence type="ECO:0000259" key="5">
    <source>
        <dbReference type="PROSITE" id="PS50217"/>
    </source>
</evidence>
<dbReference type="SMART" id="SM00338">
    <property type="entry name" value="BRLZ"/>
    <property type="match status" value="1"/>
</dbReference>
<feature type="domain" description="BZIP" evidence="5">
    <location>
        <begin position="195"/>
        <end position="258"/>
    </location>
</feature>
<keyword evidence="3" id="KW-0175">Coiled coil</keyword>
<dbReference type="CDD" id="cd14688">
    <property type="entry name" value="bZIP_YAP"/>
    <property type="match status" value="1"/>
</dbReference>
<protein>
    <recommendedName>
        <fullName evidence="5">BZIP domain-containing protein</fullName>
    </recommendedName>
</protein>
<keyword evidence="2" id="KW-0539">Nucleus</keyword>
<dbReference type="Proteomes" id="UP001152885">
    <property type="component" value="Unassembled WGS sequence"/>
</dbReference>
<feature type="coiled-coil region" evidence="3">
    <location>
        <begin position="213"/>
        <end position="247"/>
    </location>
</feature>
<dbReference type="GO" id="GO:0001228">
    <property type="term" value="F:DNA-binding transcription activator activity, RNA polymerase II-specific"/>
    <property type="evidence" value="ECO:0007669"/>
    <property type="project" value="TreeGrafter"/>
</dbReference>
<dbReference type="SUPFAM" id="SSF57959">
    <property type="entry name" value="Leucine zipper domain"/>
    <property type="match status" value="1"/>
</dbReference>
<feature type="region of interest" description="Disordered" evidence="4">
    <location>
        <begin position="46"/>
        <end position="66"/>
    </location>
</feature>
<gene>
    <name evidence="6" type="ORF">CANVERA_P4464</name>
</gene>
<organism evidence="6 7">
    <name type="scientific">Candida verbasci</name>
    <dbReference type="NCBI Taxonomy" id="1227364"/>
    <lineage>
        <taxon>Eukaryota</taxon>
        <taxon>Fungi</taxon>
        <taxon>Dikarya</taxon>
        <taxon>Ascomycota</taxon>
        <taxon>Saccharomycotina</taxon>
        <taxon>Pichiomycetes</taxon>
        <taxon>Debaryomycetaceae</taxon>
        <taxon>Candida/Lodderomyces clade</taxon>
        <taxon>Candida</taxon>
    </lineage>
</organism>
<evidence type="ECO:0000256" key="4">
    <source>
        <dbReference type="SAM" id="MobiDB-lite"/>
    </source>
</evidence>
<dbReference type="PANTHER" id="PTHR40621:SF8">
    <property type="entry name" value="AP-1-LIKE TRANSCRIPTION FACTOR YAP3"/>
    <property type="match status" value="1"/>
</dbReference>
<comment type="subcellular location">
    <subcellularLocation>
        <location evidence="1">Nucleus</location>
    </subcellularLocation>
</comment>
<dbReference type="InterPro" id="IPR050936">
    <property type="entry name" value="AP-1-like"/>
</dbReference>
<dbReference type="AlphaFoldDB" id="A0A9W4TZB5"/>
<name>A0A9W4TZB5_9ASCO</name>
<proteinExistence type="predicted"/>
<evidence type="ECO:0000256" key="1">
    <source>
        <dbReference type="ARBA" id="ARBA00004123"/>
    </source>
</evidence>
<evidence type="ECO:0000256" key="3">
    <source>
        <dbReference type="SAM" id="Coils"/>
    </source>
</evidence>
<dbReference type="OrthoDB" id="4940293at2759"/>
<reference evidence="6" key="1">
    <citation type="submission" date="2022-12" db="EMBL/GenBank/DDBJ databases">
        <authorList>
            <person name="Brejova B."/>
        </authorList>
    </citation>
    <scope>NUCLEOTIDE SEQUENCE</scope>
</reference>
<dbReference type="PANTHER" id="PTHR40621">
    <property type="entry name" value="TRANSCRIPTION FACTOR KAPC-RELATED"/>
    <property type="match status" value="1"/>
</dbReference>
<keyword evidence="7" id="KW-1185">Reference proteome</keyword>
<dbReference type="InterPro" id="IPR046347">
    <property type="entry name" value="bZIP_sf"/>
</dbReference>
<comment type="caution">
    <text evidence="6">The sequence shown here is derived from an EMBL/GenBank/DDBJ whole genome shotgun (WGS) entry which is preliminary data.</text>
</comment>
<evidence type="ECO:0000256" key="2">
    <source>
        <dbReference type="ARBA" id="ARBA00023242"/>
    </source>
</evidence>
<dbReference type="GO" id="GO:0000976">
    <property type="term" value="F:transcription cis-regulatory region binding"/>
    <property type="evidence" value="ECO:0007669"/>
    <property type="project" value="InterPro"/>
</dbReference>